<gene>
    <name evidence="2" type="ORF">VSP9026_02748</name>
</gene>
<name>A0A1N6M6L0_9VIBR</name>
<dbReference type="OrthoDB" id="8970999at2"/>
<evidence type="ECO:0000313" key="3">
    <source>
        <dbReference type="Proteomes" id="UP000184774"/>
    </source>
</evidence>
<dbReference type="AlphaFoldDB" id="A0A1N6M6L0"/>
<dbReference type="InterPro" id="IPR011990">
    <property type="entry name" value="TPR-like_helical_dom_sf"/>
</dbReference>
<evidence type="ECO:0000313" key="2">
    <source>
        <dbReference type="EMBL" id="SIO95010.1"/>
    </source>
</evidence>
<keyword evidence="1" id="KW-0802">TPR repeat</keyword>
<dbReference type="Gene3D" id="1.25.40.10">
    <property type="entry name" value="Tetratricopeptide repeat domain"/>
    <property type="match status" value="1"/>
</dbReference>
<accession>A0A1N6M6L0</accession>
<dbReference type="PROSITE" id="PS50005">
    <property type="entry name" value="TPR"/>
    <property type="match status" value="1"/>
</dbReference>
<protein>
    <submittedName>
        <fullName evidence="2">Uncharacterized protein</fullName>
    </submittedName>
</protein>
<reference evidence="2 3" key="1">
    <citation type="submission" date="2016-12" db="EMBL/GenBank/DDBJ databases">
        <authorList>
            <person name="Song W.-J."/>
            <person name="Kurnit D.M."/>
        </authorList>
    </citation>
    <scope>NUCLEOTIDE SEQUENCE [LARGE SCALE GENOMIC DNA]</scope>
    <source>
        <strain evidence="2 3">CECT 9026</strain>
    </source>
</reference>
<proteinExistence type="predicted"/>
<dbReference type="InterPro" id="IPR019734">
    <property type="entry name" value="TPR_rpt"/>
</dbReference>
<dbReference type="EMBL" id="FSSB01000017">
    <property type="protein sequence ID" value="SIO95010.1"/>
    <property type="molecule type" value="Genomic_DNA"/>
</dbReference>
<dbReference type="SUPFAM" id="SSF48452">
    <property type="entry name" value="TPR-like"/>
    <property type="match status" value="1"/>
</dbReference>
<feature type="repeat" description="TPR" evidence="1">
    <location>
        <begin position="252"/>
        <end position="285"/>
    </location>
</feature>
<sequence>MNRILFIIFCLCSSYIYANELYNELIEDDRYISFDIYLNDDLIVDKVITSKPYEGDEIYLFINKNKNYLLSFKGSNLSEDGGMIFDNIVQSDMDRKRKIFYIILNSNNENYKEIHHIKYIQGVWYIESTDYVINNNLNDYTKTFHCHVKQNIELKSYSRIHSAPNSDDYDKKCTVVYYVESSLAEFESRFNDDDSVIYLGVDRYKDLLIKFPLNNDSAAQYSSIASMLVRNKAYKEAIYLLNHIIDVYPSRTVAYINVGDAYWALEETNKAKNAYRTYIELMKKNGKESKIPKQVLERTAR</sequence>
<evidence type="ECO:0000256" key="1">
    <source>
        <dbReference type="PROSITE-ProRule" id="PRU00339"/>
    </source>
</evidence>
<dbReference type="Proteomes" id="UP000184774">
    <property type="component" value="Unassembled WGS sequence"/>
</dbReference>
<dbReference type="RefSeq" id="WP_074373541.1">
    <property type="nucleotide sequence ID" value="NZ_AP024907.1"/>
</dbReference>
<organism evidence="2 3">
    <name type="scientific">Vibrio spartinae</name>
    <dbReference type="NCBI Taxonomy" id="1918945"/>
    <lineage>
        <taxon>Bacteria</taxon>
        <taxon>Pseudomonadati</taxon>
        <taxon>Pseudomonadota</taxon>
        <taxon>Gammaproteobacteria</taxon>
        <taxon>Vibrionales</taxon>
        <taxon>Vibrionaceae</taxon>
        <taxon>Vibrio</taxon>
    </lineage>
</organism>